<dbReference type="Proteomes" id="UP001148629">
    <property type="component" value="Unassembled WGS sequence"/>
</dbReference>
<reference evidence="1" key="1">
    <citation type="submission" date="2022-08" db="EMBL/GenBank/DDBJ databases">
        <title>Genome Sequence of Fusarium decemcellulare.</title>
        <authorList>
            <person name="Buettner E."/>
        </authorList>
    </citation>
    <scope>NUCLEOTIDE SEQUENCE</scope>
    <source>
        <strain evidence="1">Babe19</strain>
    </source>
</reference>
<sequence>MRFVEDEGGSSKSLPRRNLAFPEDSSIGGDTSKLRDDDDDDVSGIAVLAATGPVLPPLPNLLANVILLVAEEKSERSVPELAALGGVLLSGAAGKGELDCRYRRMVS</sequence>
<gene>
    <name evidence="1" type="ORF">NM208_g8194</name>
</gene>
<evidence type="ECO:0000313" key="2">
    <source>
        <dbReference type="Proteomes" id="UP001148629"/>
    </source>
</evidence>
<proteinExistence type="predicted"/>
<keyword evidence="2" id="KW-1185">Reference proteome</keyword>
<accession>A0ACC1S6B5</accession>
<organism evidence="1 2">
    <name type="scientific">Fusarium decemcellulare</name>
    <dbReference type="NCBI Taxonomy" id="57161"/>
    <lineage>
        <taxon>Eukaryota</taxon>
        <taxon>Fungi</taxon>
        <taxon>Dikarya</taxon>
        <taxon>Ascomycota</taxon>
        <taxon>Pezizomycotina</taxon>
        <taxon>Sordariomycetes</taxon>
        <taxon>Hypocreomycetidae</taxon>
        <taxon>Hypocreales</taxon>
        <taxon>Nectriaceae</taxon>
        <taxon>Fusarium</taxon>
        <taxon>Fusarium decemcellulare species complex</taxon>
    </lineage>
</organism>
<protein>
    <submittedName>
        <fullName evidence="1">Uncharacterized protein</fullName>
    </submittedName>
</protein>
<evidence type="ECO:0000313" key="1">
    <source>
        <dbReference type="EMBL" id="KAJ3532970.1"/>
    </source>
</evidence>
<name>A0ACC1S6B5_9HYPO</name>
<comment type="caution">
    <text evidence="1">The sequence shown here is derived from an EMBL/GenBank/DDBJ whole genome shotgun (WGS) entry which is preliminary data.</text>
</comment>
<dbReference type="EMBL" id="JANRMS010000909">
    <property type="protein sequence ID" value="KAJ3532970.1"/>
    <property type="molecule type" value="Genomic_DNA"/>
</dbReference>